<dbReference type="AlphaFoldDB" id="A0A6J4QZB1"/>
<proteinExistence type="predicted"/>
<protein>
    <submittedName>
        <fullName evidence="1">Uncharacterized protein</fullName>
    </submittedName>
</protein>
<reference evidence="1" key="1">
    <citation type="submission" date="2020-02" db="EMBL/GenBank/DDBJ databases">
        <authorList>
            <person name="Meier V. D."/>
        </authorList>
    </citation>
    <scope>NUCLEOTIDE SEQUENCE</scope>
    <source>
        <strain evidence="1">AVDCRST_MAG01</strain>
    </source>
</reference>
<accession>A0A6J4QZB1</accession>
<gene>
    <name evidence="1" type="ORF">AVDCRST_MAG01-01-4957</name>
</gene>
<sequence>MEAPGERLTAPLAHSAARAPLLLADLADQPGRLPVRPGSMALRAGAIGPSQPASARAVFEIALRGSGQTFVPPPIVDGPRTERLLTGFAGCYAAARCRPFRAHHRRPRQKPCNARAERGPAERVCKMKR</sequence>
<organism evidence="1">
    <name type="scientific">uncultured Rubrobacteraceae bacterium</name>
    <dbReference type="NCBI Taxonomy" id="349277"/>
    <lineage>
        <taxon>Bacteria</taxon>
        <taxon>Bacillati</taxon>
        <taxon>Actinomycetota</taxon>
        <taxon>Rubrobacteria</taxon>
        <taxon>Rubrobacterales</taxon>
        <taxon>Rubrobacteraceae</taxon>
        <taxon>environmental samples</taxon>
    </lineage>
</organism>
<dbReference type="EMBL" id="CADCUW010000647">
    <property type="protein sequence ID" value="CAA9454164.1"/>
    <property type="molecule type" value="Genomic_DNA"/>
</dbReference>
<evidence type="ECO:0000313" key="1">
    <source>
        <dbReference type="EMBL" id="CAA9454164.1"/>
    </source>
</evidence>
<name>A0A6J4QZB1_9ACTN</name>